<feature type="region of interest" description="Disordered" evidence="1">
    <location>
        <begin position="420"/>
        <end position="446"/>
    </location>
</feature>
<name>A0A292Z6B9_SPHSA</name>
<organism evidence="3 4">
    <name type="scientific">Sphingobium fuliginis (strain ATCC 27551)</name>
    <dbReference type="NCBI Taxonomy" id="336203"/>
    <lineage>
        <taxon>Bacteria</taxon>
        <taxon>Pseudomonadati</taxon>
        <taxon>Pseudomonadota</taxon>
        <taxon>Alphaproteobacteria</taxon>
        <taxon>Sphingomonadales</taxon>
        <taxon>Sphingomonadaceae</taxon>
        <taxon>Sphingobium</taxon>
    </lineage>
</organism>
<dbReference type="SUPFAM" id="SSF103515">
    <property type="entry name" value="Autotransporter"/>
    <property type="match status" value="1"/>
</dbReference>
<protein>
    <recommendedName>
        <fullName evidence="2">Autotransporter domain-containing protein</fullName>
    </recommendedName>
</protein>
<feature type="domain" description="Autotransporter" evidence="2">
    <location>
        <begin position="1577"/>
        <end position="1854"/>
    </location>
</feature>
<dbReference type="InterPro" id="IPR005546">
    <property type="entry name" value="Autotransporte_beta"/>
</dbReference>
<evidence type="ECO:0000259" key="2">
    <source>
        <dbReference type="PROSITE" id="PS51208"/>
    </source>
</evidence>
<reference evidence="3 4" key="2">
    <citation type="journal article" date="2013" name="Environ. Sci. Technol.">
        <title>The 4-tert-butylphenol-utilizing bacterium Sphingobium fuliginis OMI can degrade bisphenols via phenolic ring hydroxylation and meta-cleavage pathway.</title>
        <authorList>
            <person name="Ogata Y."/>
            <person name="Goda S."/>
            <person name="Toyama T."/>
            <person name="Sei K."/>
            <person name="Ike M."/>
        </authorList>
    </citation>
    <scope>NUCLEOTIDE SEQUENCE [LARGE SCALE GENOMIC DNA]</scope>
    <source>
        <strain evidence="3 4">OMI</strain>
    </source>
</reference>
<evidence type="ECO:0000313" key="3">
    <source>
        <dbReference type="EMBL" id="GAY20982.1"/>
    </source>
</evidence>
<accession>A0A292Z6B9</accession>
<evidence type="ECO:0000256" key="1">
    <source>
        <dbReference type="SAM" id="MobiDB-lite"/>
    </source>
</evidence>
<proteinExistence type="predicted"/>
<dbReference type="Proteomes" id="UP000221538">
    <property type="component" value="Unassembled WGS sequence"/>
</dbReference>
<feature type="region of interest" description="Disordered" evidence="1">
    <location>
        <begin position="768"/>
        <end position="791"/>
    </location>
</feature>
<dbReference type="PROSITE" id="PS51208">
    <property type="entry name" value="AUTOTRANSPORTER"/>
    <property type="match status" value="1"/>
</dbReference>
<gene>
    <name evidence="3" type="ORF">SFOMI_1512</name>
</gene>
<reference evidence="3 4" key="1">
    <citation type="journal article" date="2013" name="Biodegradation">
        <title>Occurrence of 4-tert-butylphenol (4-t-BP) biodegradation in an aquatic sample caused by the presence of Spirodela polyrrhiza and isolation of a 4-t-BP-utilizing bacterium.</title>
        <authorList>
            <person name="Ogata Y."/>
            <person name="Toyama T."/>
            <person name="Yu N."/>
            <person name="Wang X."/>
            <person name="Sei K."/>
            <person name="Ike M."/>
        </authorList>
    </citation>
    <scope>NUCLEOTIDE SEQUENCE [LARGE SCALE GENOMIC DNA]</scope>
    <source>
        <strain evidence="3 4">OMI</strain>
    </source>
</reference>
<comment type="caution">
    <text evidence="3">The sequence shown here is derived from an EMBL/GenBank/DDBJ whole genome shotgun (WGS) entry which is preliminary data.</text>
</comment>
<dbReference type="EMBL" id="BEWI01000031">
    <property type="protein sequence ID" value="GAY20982.1"/>
    <property type="molecule type" value="Genomic_DNA"/>
</dbReference>
<dbReference type="SMART" id="SM00869">
    <property type="entry name" value="Autotransporter"/>
    <property type="match status" value="1"/>
</dbReference>
<evidence type="ECO:0000313" key="4">
    <source>
        <dbReference type="Proteomes" id="UP000221538"/>
    </source>
</evidence>
<feature type="compositionally biased region" description="Low complexity" evidence="1">
    <location>
        <begin position="422"/>
        <end position="443"/>
    </location>
</feature>
<sequence length="1854" mass="184329">MQSAINAAIAAPDSDLNLTVTSTGAITGGSISLTPSTGQGDGAISFVNNGALGAVNNTGTVTDNVGATFNGVGNAVAANTFSATNGGLVSGGLNALNFGGSVGITNSGTVYNGMAASSYGDVSVASTAAGLVRSGNVSAQSNTTATSATVGGITTTDYASGTATIDQQGDVANQTDTARGDVTAQALNGASATVGGKADEVAAYAGGTVQTVSGTSTATAGAVVTTTSRSDSTVGGGAASVAITQTGDVNSAYASSVGGASVSVDGSVDGSAQAYANGYSFTNTNVSVDDGATPISDSSHYTQTAAGKTAAVTVGQSGKVAGDAIASGQGGATGTINGAVDGDVALTSQADNYDYQSNSDYAANTSGYSYDYSAAGGAATGSVGATGSIGGDLIASADGGVTLSNAGKIEGDVIANSNRSLSTGYSQTNSASSSSSPTLVESSNQEVDQYRYRQAGGAASFANAATGQVQGNVSINALGDVTVDNKGAVFGSTDARSTGSDTTDTYTYNNSSSTVIATPPALNVTTTTEEDNYDYVTTATGGNVTGTYSGSNGTLNFVSGDGSITQEADKASKATVTGTVYGSLNSYAGSSNNHETDNYKYETVLDTANNGTYNYTYSGDETDTTNAGGDSTVIVSGKLVEGSVGGTPSLYSSATGNSAVTISGSVAGNVESNASATDSHYQDDYARTDTITGGVYRTDSIVQSSSTENKAVGGSASVDLTGTGKAAINAGDVEANGRTAASVTVAKNASVGGTNNFASVYANASGNDTLSTSSSTFTRDPATQTGTTTTTSGYTSTVSDGVGDATVAIAGTVSGDAEASSSRGNATTTVTGTVGDDARAYAYGSNYAQSTTTDYAGAIADTSTSPGIVKQVYTQSSTQVGGTASVVVNTDAALKNLGALGVADDVDAEGVTAASVTIAAGSKVGGDLSAESNFTNYSYTQTRLYNDSGVQTDETTVGGSTLAGGDASISVGAKSAVGGEAYASGDKSASVSNAGAIDGSVYALSLNSVGSGSLTRTNLDNAALRQDVTTTTYTGVGGTASVTNAAGATIGGDVTIAAGTGTVTNSGGIAGNIYAGDEVDNYTTTQTDTVTDTVQTVTPAAALTGQSYTINQNNFLGGGVYVGGATVSDPFGRADEPDVKTSNVSATVNLNNGSVTLGSIEAQRDENGNRLTNTTLNLNGSGYLGADKLNLKTPTSPTYTPEAVLSKEAQDLGFGTGATGAVRILGVETVNKADAGTFVLDLAPYIAPDAPGLQPGWSADVGAINVKAGEVQLTGPAYDPTNADGDFIGIKGNINVDGGTLVVGRRTLIGADTIGNSLTTEGTETISGVKVALTGNYTQTATGTTVVGVSPSLVRAGAVSVGTSNGGTEVLGPIQAGANVPYFTTPANGSSVQSSPSRIDVTGKLNLAGKLVVDVTRDAIYSNGDGYTLFSYTDPASAVSATVSQSISSPFVSFEVKNDTAAKTVSIAAKRTSYASAATNPNAASAAGALDALIPVITTKIAQDANGGAVFNSVNQMGLVQDAANIISGLDWRLTLAGAQQVFNELSSAEIYGSLAAIEQNSALTESFESAAVVGATGKSGFGFWINPVGRFARYGGTSSGASKIRDNSYGGAFGFNLGYSDNGTLGIGFAYAEHDIAARGTPESAKARTYSLGLDWKHSFGPLHAGAQFVYGFSDFDVTRELTLLDRTMNASFKGREWNANAELGYNVMEGSNASVMPYAKLALRHWSLGGFTEEGGAGIGVSSDRDSKTVFVPEAGVRVATTLTATDALTIRPFGKLSYTFQGDVGSSRTFTYAAGGTPFILKGVDPKGFGSLDAGINALFHDRIGLFVQGGVNFGGSQKGAEARGGINVRF</sequence>
<feature type="compositionally biased region" description="Polar residues" evidence="1">
    <location>
        <begin position="768"/>
        <end position="782"/>
    </location>
</feature>
<dbReference type="InterPro" id="IPR036709">
    <property type="entry name" value="Autotransporte_beta_dom_sf"/>
</dbReference>
<dbReference type="Gene3D" id="2.40.128.130">
    <property type="entry name" value="Autotransporter beta-domain"/>
    <property type="match status" value="1"/>
</dbReference>